<keyword evidence="3" id="KW-1185">Reference proteome</keyword>
<evidence type="ECO:0000313" key="2">
    <source>
        <dbReference type="EMBL" id="MFC4828810.1"/>
    </source>
</evidence>
<comment type="caution">
    <text evidence="2">The sequence shown here is derived from an EMBL/GenBank/DDBJ whole genome shotgun (WGS) entry which is preliminary data.</text>
</comment>
<dbReference type="EMBL" id="JBHSJC010000001">
    <property type="protein sequence ID" value="MFC4828810.1"/>
    <property type="molecule type" value="Genomic_DNA"/>
</dbReference>
<sequence>MCSILAPGVPPGAVKENSRDAPAPLGARRGGLKEIPRDTPVPLGASRATSDDSPWIRARMVRIPDRN</sequence>
<dbReference type="Proteomes" id="UP001595960">
    <property type="component" value="Unassembled WGS sequence"/>
</dbReference>
<accession>A0ABV9R5C7</accession>
<feature type="region of interest" description="Disordered" evidence="1">
    <location>
        <begin position="1"/>
        <end position="50"/>
    </location>
</feature>
<evidence type="ECO:0000256" key="1">
    <source>
        <dbReference type="SAM" id="MobiDB-lite"/>
    </source>
</evidence>
<dbReference type="RefSeq" id="WP_204396871.1">
    <property type="nucleotide sequence ID" value="NZ_JAFBBW010000001.1"/>
</dbReference>
<protein>
    <submittedName>
        <fullName evidence="2">Uncharacterized protein</fullName>
    </submittedName>
</protein>
<organism evidence="2 3">
    <name type="scientific">Agromyces aurantiacus</name>
    <dbReference type="NCBI Taxonomy" id="165814"/>
    <lineage>
        <taxon>Bacteria</taxon>
        <taxon>Bacillati</taxon>
        <taxon>Actinomycetota</taxon>
        <taxon>Actinomycetes</taxon>
        <taxon>Micrococcales</taxon>
        <taxon>Microbacteriaceae</taxon>
        <taxon>Agromyces</taxon>
    </lineage>
</organism>
<proteinExistence type="predicted"/>
<name>A0ABV9R5C7_9MICO</name>
<evidence type="ECO:0000313" key="3">
    <source>
        <dbReference type="Proteomes" id="UP001595960"/>
    </source>
</evidence>
<reference evidence="3" key="1">
    <citation type="journal article" date="2019" name="Int. J. Syst. Evol. Microbiol.">
        <title>The Global Catalogue of Microorganisms (GCM) 10K type strain sequencing project: providing services to taxonomists for standard genome sequencing and annotation.</title>
        <authorList>
            <consortium name="The Broad Institute Genomics Platform"/>
            <consortium name="The Broad Institute Genome Sequencing Center for Infectious Disease"/>
            <person name="Wu L."/>
            <person name="Ma J."/>
        </authorList>
    </citation>
    <scope>NUCLEOTIDE SEQUENCE [LARGE SCALE GENOMIC DNA]</scope>
    <source>
        <strain evidence="3">CGMCC 1.12192</strain>
    </source>
</reference>
<gene>
    <name evidence="2" type="ORF">ACFPER_08435</name>
</gene>